<proteinExistence type="predicted"/>
<dbReference type="EMBL" id="SPQQ01000003">
    <property type="protein sequence ID" value="TGE38388.1"/>
    <property type="molecule type" value="Genomic_DNA"/>
</dbReference>
<name>A0A4Z0R6C2_9FIRM</name>
<accession>A0A4Z0R6C2</accession>
<sequence>MDYTDTRKSTPVAVHPELRRILLANPTTESLSTIIKYQLFDQPCQPLADEILRLLPYWEHQACAGNGILAPLIQYMLQNSPLLKNNKIIEANLLRIRILASTPGIFSFPPLEMQEYLVQSLLMSDILADLPEFEVVSFSAAEIDPLMFDLTRFNPSLHTRRYIQNLFYLERREAILSVLAHIAKNYPLIRTCRKAYALMLSLDNPNNWGKHPFCLRLLANRFLDNKLVN</sequence>
<organism evidence="1 2">
    <name type="scientific">Desulfosporosinus fructosivorans</name>
    <dbReference type="NCBI Taxonomy" id="2018669"/>
    <lineage>
        <taxon>Bacteria</taxon>
        <taxon>Bacillati</taxon>
        <taxon>Bacillota</taxon>
        <taxon>Clostridia</taxon>
        <taxon>Eubacteriales</taxon>
        <taxon>Desulfitobacteriaceae</taxon>
        <taxon>Desulfosporosinus</taxon>
    </lineage>
</organism>
<protein>
    <submittedName>
        <fullName evidence="1">Uncharacterized protein</fullName>
    </submittedName>
</protein>
<dbReference type="Proteomes" id="UP000298460">
    <property type="component" value="Unassembled WGS sequence"/>
</dbReference>
<dbReference type="OrthoDB" id="1795727at2"/>
<gene>
    <name evidence="1" type="ORF">E4K67_10580</name>
</gene>
<evidence type="ECO:0000313" key="1">
    <source>
        <dbReference type="EMBL" id="TGE38388.1"/>
    </source>
</evidence>
<reference evidence="1 2" key="1">
    <citation type="submission" date="2019-03" db="EMBL/GenBank/DDBJ databases">
        <title>Draft Genome Sequence of Desulfosporosinus fructosivorans Strain 63.6F, Isolated from Marine Sediment in the Baltic Sea.</title>
        <authorList>
            <person name="Hausmann B."/>
            <person name="Vandieken V."/>
            <person name="Pjevac P."/>
            <person name="Schreck K."/>
            <person name="Herbold C.W."/>
            <person name="Loy A."/>
        </authorList>
    </citation>
    <scope>NUCLEOTIDE SEQUENCE [LARGE SCALE GENOMIC DNA]</scope>
    <source>
        <strain evidence="1 2">63.6F</strain>
    </source>
</reference>
<evidence type="ECO:0000313" key="2">
    <source>
        <dbReference type="Proteomes" id="UP000298460"/>
    </source>
</evidence>
<dbReference type="AlphaFoldDB" id="A0A4Z0R6C2"/>
<comment type="caution">
    <text evidence="1">The sequence shown here is derived from an EMBL/GenBank/DDBJ whole genome shotgun (WGS) entry which is preliminary data.</text>
</comment>
<dbReference type="RefSeq" id="WP_135546388.1">
    <property type="nucleotide sequence ID" value="NZ_SPQQ01000003.1"/>
</dbReference>
<keyword evidence="2" id="KW-1185">Reference proteome</keyword>